<protein>
    <submittedName>
        <fullName evidence="2">Uncharacterized protein</fullName>
    </submittedName>
</protein>
<proteinExistence type="predicted"/>
<dbReference type="Proteomes" id="UP000054564">
    <property type="component" value="Unassembled WGS sequence"/>
</dbReference>
<evidence type="ECO:0000256" key="1">
    <source>
        <dbReference type="SAM" id="MobiDB-lite"/>
    </source>
</evidence>
<feature type="compositionally biased region" description="Basic and acidic residues" evidence="1">
    <location>
        <begin position="159"/>
        <end position="174"/>
    </location>
</feature>
<gene>
    <name evidence="2" type="ORF">PSTG_03917</name>
</gene>
<dbReference type="EMBL" id="AJIL01000020">
    <property type="protein sequence ID" value="KNF02968.1"/>
    <property type="molecule type" value="Genomic_DNA"/>
</dbReference>
<sequence>MPKSRIDKPCKRPIQVESNVQRVVYADPKTGLTYKAPYKTVPLSAPGTPSDRGIMEAEEDVAAPWVNGEEPSKTRDGRPRQRNKNPEDESALAEEQRMQRNQCEAELREFSEHKESFTVPIPKRKIRVIIQSSPEIVDNLMAAQRIETNLEDLSGGFLREGDQGELKGKETGEE</sequence>
<feature type="compositionally biased region" description="Basic and acidic residues" evidence="1">
    <location>
        <begin position="70"/>
        <end position="87"/>
    </location>
</feature>
<organism evidence="2 3">
    <name type="scientific">Puccinia striiformis f. sp. tritici PST-78</name>
    <dbReference type="NCBI Taxonomy" id="1165861"/>
    <lineage>
        <taxon>Eukaryota</taxon>
        <taxon>Fungi</taxon>
        <taxon>Dikarya</taxon>
        <taxon>Basidiomycota</taxon>
        <taxon>Pucciniomycotina</taxon>
        <taxon>Pucciniomycetes</taxon>
        <taxon>Pucciniales</taxon>
        <taxon>Pucciniaceae</taxon>
        <taxon>Puccinia</taxon>
    </lineage>
</organism>
<dbReference type="AlphaFoldDB" id="A0A0L0VUM7"/>
<evidence type="ECO:0000313" key="2">
    <source>
        <dbReference type="EMBL" id="KNF02968.1"/>
    </source>
</evidence>
<accession>A0A0L0VUM7</accession>
<evidence type="ECO:0000313" key="3">
    <source>
        <dbReference type="Proteomes" id="UP000054564"/>
    </source>
</evidence>
<name>A0A0L0VUM7_9BASI</name>
<feature type="region of interest" description="Disordered" evidence="1">
    <location>
        <begin position="154"/>
        <end position="174"/>
    </location>
</feature>
<keyword evidence="3" id="KW-1185">Reference proteome</keyword>
<feature type="region of interest" description="Disordered" evidence="1">
    <location>
        <begin position="40"/>
        <end position="99"/>
    </location>
</feature>
<comment type="caution">
    <text evidence="2">The sequence shown here is derived from an EMBL/GenBank/DDBJ whole genome shotgun (WGS) entry which is preliminary data.</text>
</comment>
<reference evidence="3" key="1">
    <citation type="submission" date="2014-03" db="EMBL/GenBank/DDBJ databases">
        <title>The Genome Sequence of Puccinia striiformis f. sp. tritici PST-78.</title>
        <authorList>
            <consortium name="The Broad Institute Genome Sequencing Platform"/>
            <person name="Cuomo C."/>
            <person name="Hulbert S."/>
            <person name="Chen X."/>
            <person name="Walker B."/>
            <person name="Young S.K."/>
            <person name="Zeng Q."/>
            <person name="Gargeya S."/>
            <person name="Fitzgerald M."/>
            <person name="Haas B."/>
            <person name="Abouelleil A."/>
            <person name="Alvarado L."/>
            <person name="Arachchi H.M."/>
            <person name="Berlin A.M."/>
            <person name="Chapman S.B."/>
            <person name="Goldberg J."/>
            <person name="Griggs A."/>
            <person name="Gujja S."/>
            <person name="Hansen M."/>
            <person name="Howarth C."/>
            <person name="Imamovic A."/>
            <person name="Larimer J."/>
            <person name="McCowan C."/>
            <person name="Montmayeur A."/>
            <person name="Murphy C."/>
            <person name="Neiman D."/>
            <person name="Pearson M."/>
            <person name="Priest M."/>
            <person name="Roberts A."/>
            <person name="Saif S."/>
            <person name="Shea T."/>
            <person name="Sisk P."/>
            <person name="Sykes S."/>
            <person name="Wortman J."/>
            <person name="Nusbaum C."/>
            <person name="Birren B."/>
        </authorList>
    </citation>
    <scope>NUCLEOTIDE SEQUENCE [LARGE SCALE GENOMIC DNA]</scope>
    <source>
        <strain evidence="3">race PST-78</strain>
    </source>
</reference>